<protein>
    <submittedName>
        <fullName evidence="1">Uncharacterized protein</fullName>
    </submittedName>
</protein>
<dbReference type="AlphaFoldDB" id="A0A2T0S8L2"/>
<dbReference type="Proteomes" id="UP000238375">
    <property type="component" value="Unassembled WGS sequence"/>
</dbReference>
<gene>
    <name evidence="1" type="ORF">CLV58_12527</name>
</gene>
<dbReference type="RefSeq" id="WP_106140047.1">
    <property type="nucleotide sequence ID" value="NZ_PVTE01000025.1"/>
</dbReference>
<proteinExistence type="predicted"/>
<organism evidence="1 2">
    <name type="scientific">Spirosoma oryzae</name>
    <dbReference type="NCBI Taxonomy" id="1469603"/>
    <lineage>
        <taxon>Bacteria</taxon>
        <taxon>Pseudomonadati</taxon>
        <taxon>Bacteroidota</taxon>
        <taxon>Cytophagia</taxon>
        <taxon>Cytophagales</taxon>
        <taxon>Cytophagaceae</taxon>
        <taxon>Spirosoma</taxon>
    </lineage>
</organism>
<sequence>MAKTQEIVNHSGNLYAYDGEQEHEYVLFDGKTYRSDTGKLNFAAVSIDDIPVDLEWETLNPNWEDDVTSAINKLNG</sequence>
<keyword evidence="2" id="KW-1185">Reference proteome</keyword>
<dbReference type="EMBL" id="PVTE01000025">
    <property type="protein sequence ID" value="PRY29765.1"/>
    <property type="molecule type" value="Genomic_DNA"/>
</dbReference>
<accession>A0A2T0S8L2</accession>
<reference evidence="1 2" key="1">
    <citation type="submission" date="2018-03" db="EMBL/GenBank/DDBJ databases">
        <title>Genomic Encyclopedia of Archaeal and Bacterial Type Strains, Phase II (KMG-II): from individual species to whole genera.</title>
        <authorList>
            <person name="Goeker M."/>
        </authorList>
    </citation>
    <scope>NUCLEOTIDE SEQUENCE [LARGE SCALE GENOMIC DNA]</scope>
    <source>
        <strain evidence="1 2">DSM 28354</strain>
    </source>
</reference>
<evidence type="ECO:0000313" key="2">
    <source>
        <dbReference type="Proteomes" id="UP000238375"/>
    </source>
</evidence>
<comment type="caution">
    <text evidence="1">The sequence shown here is derived from an EMBL/GenBank/DDBJ whole genome shotgun (WGS) entry which is preliminary data.</text>
</comment>
<evidence type="ECO:0000313" key="1">
    <source>
        <dbReference type="EMBL" id="PRY29765.1"/>
    </source>
</evidence>
<name>A0A2T0S8L2_9BACT</name>